<evidence type="ECO:0000256" key="3">
    <source>
        <dbReference type="ARBA" id="ARBA00022692"/>
    </source>
</evidence>
<keyword evidence="5 6" id="KW-0472">Membrane</keyword>
<dbReference type="Gene3D" id="6.10.110.10">
    <property type="match status" value="1"/>
</dbReference>
<protein>
    <submittedName>
        <fullName evidence="7">Uncharacterized protein</fullName>
    </submittedName>
</protein>
<dbReference type="EMBL" id="HBHI01010677">
    <property type="protein sequence ID" value="CAD9665548.1"/>
    <property type="molecule type" value="Transcribed_RNA"/>
</dbReference>
<dbReference type="GO" id="GO:0016020">
    <property type="term" value="C:membrane"/>
    <property type="evidence" value="ECO:0007669"/>
    <property type="project" value="UniProtKB-SubCell"/>
</dbReference>
<keyword evidence="3 6" id="KW-0812">Transmembrane</keyword>
<feature type="transmembrane region" description="Helical" evidence="6">
    <location>
        <begin position="503"/>
        <end position="529"/>
    </location>
</feature>
<evidence type="ECO:0000313" key="7">
    <source>
        <dbReference type="EMBL" id="CAD9665548.1"/>
    </source>
</evidence>
<dbReference type="InterPro" id="IPR008999">
    <property type="entry name" value="Actin-crosslinking"/>
</dbReference>
<dbReference type="PANTHER" id="PTHR16932:SF18">
    <property type="entry name" value="INTERFERON, ALPHA-INDUCIBLE PROTEIN 27-LIKE 2"/>
    <property type="match status" value="1"/>
</dbReference>
<evidence type="ECO:0000256" key="1">
    <source>
        <dbReference type="ARBA" id="ARBA00004141"/>
    </source>
</evidence>
<accession>A0A7S2RAN5</accession>
<dbReference type="InterPro" id="IPR038213">
    <property type="entry name" value="IFI6/IFI27-like_sf"/>
</dbReference>
<name>A0A7S2RAN5_9STRA</name>
<keyword evidence="4 6" id="KW-1133">Transmembrane helix</keyword>
<evidence type="ECO:0000256" key="4">
    <source>
        <dbReference type="ARBA" id="ARBA00022989"/>
    </source>
</evidence>
<feature type="transmembrane region" description="Helical" evidence="6">
    <location>
        <begin position="440"/>
        <end position="463"/>
    </location>
</feature>
<comment type="subcellular location">
    <subcellularLocation>
        <location evidence="1">Membrane</location>
        <topology evidence="1">Multi-pass membrane protein</topology>
    </subcellularLocation>
</comment>
<organism evidence="7">
    <name type="scientific">Eucampia antarctica</name>
    <dbReference type="NCBI Taxonomy" id="49252"/>
    <lineage>
        <taxon>Eukaryota</taxon>
        <taxon>Sar</taxon>
        <taxon>Stramenopiles</taxon>
        <taxon>Ochrophyta</taxon>
        <taxon>Bacillariophyta</taxon>
        <taxon>Mediophyceae</taxon>
        <taxon>Biddulphiophycidae</taxon>
        <taxon>Hemiaulales</taxon>
        <taxon>Hemiaulaceae</taxon>
        <taxon>Eucampia</taxon>
    </lineage>
</organism>
<dbReference type="SUPFAM" id="SSF50405">
    <property type="entry name" value="Actin-crosslinking proteins"/>
    <property type="match status" value="1"/>
</dbReference>
<comment type="similarity">
    <text evidence="2">Belongs to the IFI6/IFI27 family.</text>
</comment>
<sequence length="569" mass="62172">MRTQRNHFPCLESPARCTMLCISNNRYLSSDKAKNILMAEERNDWCEWYLVPIANSCAFYIQNVRLNCFLSITKDDNRLVAIDNVGKGDTWILEKGPTSTILEGYRYLIIHEESGKYVGEGSNNDSSSEAVIVSCSQKSDRDCAWKSNKSVWALEINTGELCFISSPSLGYDVSIGCDVFGKVYTKKNMGGWELWRFVETGDDDGCIKITSWIHDGKTLCSDPTTGLVHTVDKNCTTILGRVKEKWKVKKAPNGFHGVTIQQALSTGPYLQLKEGELKTTDTFQGLSCVWHLRSANQNKYFLYSAFLNKRLATSKTDPMTSKPSSRDAPWTVKYISDDGSYEIYSEYYQRYLGSDNNGNVTVSPSSQDYEKWFVEELDDGSFNIISTKHNRFLTCDKDGKLYTVTKIADETTDKSSSCKWHLETVMPSAMTGKQILTRSLVGVAAVGMTFMAPFAVTGVIGAMGYTSGGISVGSFAAGMMSAEAIAAGGSIVAGGTVATLQSIGAVGLGVAGTSAAMGAGAAVGGSVYYGADRNLQKGKDSPGQITLDSGDIIIDKKINNRPFCAWETW</sequence>
<feature type="transmembrane region" description="Helical" evidence="6">
    <location>
        <begin position="475"/>
        <end position="497"/>
    </location>
</feature>
<dbReference type="AlphaFoldDB" id="A0A7S2RAN5"/>
<gene>
    <name evidence="7" type="ORF">EANT1437_LOCUS5459</name>
</gene>
<dbReference type="Gene3D" id="2.80.10.50">
    <property type="match status" value="1"/>
</dbReference>
<dbReference type="InterPro" id="IPR009311">
    <property type="entry name" value="IFI6/IFI27-like"/>
</dbReference>
<dbReference type="Pfam" id="PF06140">
    <property type="entry name" value="Ifi-6-16"/>
    <property type="match status" value="1"/>
</dbReference>
<evidence type="ECO:0000256" key="6">
    <source>
        <dbReference type="SAM" id="Phobius"/>
    </source>
</evidence>
<dbReference type="PANTHER" id="PTHR16932">
    <property type="entry name" value="INTERFERON ALPHA-INDUCIBLE PROTEIN 27"/>
    <property type="match status" value="1"/>
</dbReference>
<proteinExistence type="inferred from homology"/>
<evidence type="ECO:0000256" key="5">
    <source>
        <dbReference type="ARBA" id="ARBA00023136"/>
    </source>
</evidence>
<evidence type="ECO:0000256" key="2">
    <source>
        <dbReference type="ARBA" id="ARBA00007262"/>
    </source>
</evidence>
<reference evidence="7" key="1">
    <citation type="submission" date="2021-01" db="EMBL/GenBank/DDBJ databases">
        <authorList>
            <person name="Corre E."/>
            <person name="Pelletier E."/>
            <person name="Niang G."/>
            <person name="Scheremetjew M."/>
            <person name="Finn R."/>
            <person name="Kale V."/>
            <person name="Holt S."/>
            <person name="Cochrane G."/>
            <person name="Meng A."/>
            <person name="Brown T."/>
            <person name="Cohen L."/>
        </authorList>
    </citation>
    <scope>NUCLEOTIDE SEQUENCE</scope>
    <source>
        <strain evidence="7">CCMP1452</strain>
    </source>
</reference>